<keyword evidence="9" id="KW-1185">Reference proteome</keyword>
<gene>
    <name evidence="8" type="ORF">CFOLD11_30790</name>
</gene>
<dbReference type="Gene3D" id="1.10.1370.30">
    <property type="match status" value="1"/>
</dbReference>
<dbReference type="InterPro" id="IPR011976">
    <property type="entry name" value="Pept_M3B_oligopep-rel"/>
</dbReference>
<dbReference type="InterPro" id="IPR001567">
    <property type="entry name" value="Pept_M3A_M3B_dom"/>
</dbReference>
<keyword evidence="1 6" id="KW-0645">Protease</keyword>
<evidence type="ECO:0000256" key="1">
    <source>
        <dbReference type="ARBA" id="ARBA00022670"/>
    </source>
</evidence>
<dbReference type="Proteomes" id="UP001057868">
    <property type="component" value="Unassembled WGS sequence"/>
</dbReference>
<evidence type="ECO:0000256" key="4">
    <source>
        <dbReference type="ARBA" id="ARBA00022833"/>
    </source>
</evidence>
<evidence type="ECO:0000313" key="9">
    <source>
        <dbReference type="Proteomes" id="UP001057868"/>
    </source>
</evidence>
<dbReference type="RefSeq" id="WP_261853165.1">
    <property type="nucleotide sequence ID" value="NZ_BQXY01000005.1"/>
</dbReference>
<dbReference type="NCBIfam" id="TIGR02289">
    <property type="entry name" value="M3_not_pepF"/>
    <property type="match status" value="1"/>
</dbReference>
<dbReference type="EMBL" id="BQXY01000005">
    <property type="protein sequence ID" value="GKU26252.1"/>
    <property type="molecule type" value="Genomic_DNA"/>
</dbReference>
<evidence type="ECO:0000256" key="6">
    <source>
        <dbReference type="RuleBase" id="RU003435"/>
    </source>
</evidence>
<evidence type="ECO:0000256" key="3">
    <source>
        <dbReference type="ARBA" id="ARBA00022801"/>
    </source>
</evidence>
<sequence>MKFKDFKYERPNYEKVKELFNSHIARLRGSSSAEQQYDCIKNINELRNHIQTMSTLTNIRHTIDTQDKYYDDEQNYWDEYSPLYEELNSVFYKEIVNSKFRHSLEEKLGKQFFTLAEFSLKGFSPEVIEDLQLENKLASEYTKLLASAKIQFKGEEKNLSGLVPFIQSKDREVRKEASQAKYDYFVQHEADIDRIYDDLVKVRTKIARKLGFKNFVELGYVRMMRSDYNPQMVSNFRKQVQDYIVPAASKLYERQTNRLGLDKLSYYDEKFEFLSGNAIPKGDPEWIVANGVRMYSELSSETKEFFDFMVDGELLDLVTKKGKAGGGYCTYIPEYKSPFIFSNFNGTSGDVDVLTHEAGHAFQVYSSRWIEIPECNFPTYESCEIHSMSMEFFTWPWMNLFFEEDADKYKFIHLGSAIKFIPYGVTVDEFQHYVYENPDVAPAERKMAWREIEKKYLPHKNYEGCDFLERGGWWFQQSHIFTSPFYYIDYTLAQICALQFWKRANENREDAWKDYVELCRVGGTKSFLELVSYANLKSPFEDGCVSSIITSIEQWLDSVDDKKL</sequence>
<keyword evidence="5 6" id="KW-0482">Metalloprotease</keyword>
<evidence type="ECO:0000256" key="5">
    <source>
        <dbReference type="ARBA" id="ARBA00023049"/>
    </source>
</evidence>
<feature type="domain" description="Peptidase M3A/M3B catalytic" evidence="7">
    <location>
        <begin position="166"/>
        <end position="545"/>
    </location>
</feature>
<dbReference type="CDD" id="cd09606">
    <property type="entry name" value="M3B_PepF"/>
    <property type="match status" value="1"/>
</dbReference>
<evidence type="ECO:0000313" key="8">
    <source>
        <dbReference type="EMBL" id="GKU26252.1"/>
    </source>
</evidence>
<evidence type="ECO:0000256" key="2">
    <source>
        <dbReference type="ARBA" id="ARBA00022723"/>
    </source>
</evidence>
<keyword evidence="4 6" id="KW-0862">Zinc</keyword>
<comment type="cofactor">
    <cofactor evidence="6">
        <name>Zn(2+)</name>
        <dbReference type="ChEBI" id="CHEBI:29105"/>
    </cofactor>
    <text evidence="6">Binds 1 zinc ion.</text>
</comment>
<dbReference type="GO" id="GO:0046872">
    <property type="term" value="F:metal ion binding"/>
    <property type="evidence" value="ECO:0007669"/>
    <property type="project" value="UniProtKB-UniRule"/>
</dbReference>
<dbReference type="Pfam" id="PF01432">
    <property type="entry name" value="Peptidase_M3"/>
    <property type="match status" value="1"/>
</dbReference>
<name>A0A9W6DBT2_9CLOT</name>
<comment type="similarity">
    <text evidence="6">Belongs to the peptidase M3 family.</text>
</comment>
<reference evidence="8" key="1">
    <citation type="journal article" date="2023" name="Int. J. Syst. Evol. Microbiol.">
        <title>&lt;i&gt;Clostridium folliculivorans&lt;/i&gt; sp. nov., isolated from soil samples of an organic paddy in Japan.</title>
        <authorList>
            <person name="Tazawa J."/>
            <person name="Kobayashi H."/>
            <person name="Tanizawa Y."/>
            <person name="Uchino A."/>
            <person name="Tanaka F."/>
            <person name="Urashima Y."/>
            <person name="Miura S."/>
            <person name="Sakamoto M."/>
            <person name="Ohkuma M."/>
            <person name="Tohno M."/>
        </authorList>
    </citation>
    <scope>NUCLEOTIDE SEQUENCE</scope>
    <source>
        <strain evidence="8">D1-1</strain>
    </source>
</reference>
<protein>
    <submittedName>
        <fullName evidence="8">Oligoendopeptidase F</fullName>
    </submittedName>
</protein>
<proteinExistence type="inferred from homology"/>
<dbReference type="GO" id="GO:0004222">
    <property type="term" value="F:metalloendopeptidase activity"/>
    <property type="evidence" value="ECO:0007669"/>
    <property type="project" value="InterPro"/>
</dbReference>
<comment type="caution">
    <text evidence="8">The sequence shown here is derived from an EMBL/GenBank/DDBJ whole genome shotgun (WGS) entry which is preliminary data.</text>
</comment>
<keyword evidence="3 6" id="KW-0378">Hydrolase</keyword>
<dbReference type="AlphaFoldDB" id="A0A9W6DBT2"/>
<accession>A0A9W6DBT2</accession>
<dbReference type="SUPFAM" id="SSF55486">
    <property type="entry name" value="Metalloproteases ('zincins'), catalytic domain"/>
    <property type="match status" value="1"/>
</dbReference>
<organism evidence="8 9">
    <name type="scientific">Clostridium folliculivorans</name>
    <dbReference type="NCBI Taxonomy" id="2886038"/>
    <lineage>
        <taxon>Bacteria</taxon>
        <taxon>Bacillati</taxon>
        <taxon>Bacillota</taxon>
        <taxon>Clostridia</taxon>
        <taxon>Eubacteriales</taxon>
        <taxon>Clostridiaceae</taxon>
        <taxon>Clostridium</taxon>
    </lineage>
</organism>
<dbReference type="GO" id="GO:0006508">
    <property type="term" value="P:proteolysis"/>
    <property type="evidence" value="ECO:0007669"/>
    <property type="project" value="UniProtKB-KW"/>
</dbReference>
<evidence type="ECO:0000259" key="7">
    <source>
        <dbReference type="Pfam" id="PF01432"/>
    </source>
</evidence>
<keyword evidence="2 6" id="KW-0479">Metal-binding</keyword>